<comment type="function">
    <text evidence="6">RNaseP catalyzes the removal of the 5'-leader sequence from pre-tRNA to produce the mature 5'-terminus. It can also cleave other RNA substrates such as 4.5S RNA. The protein component plays an auxiliary but essential role in vivo by binding to the 5'-leader sequence and broadening the substrate specificity of the ribozyme.</text>
</comment>
<comment type="caution">
    <text evidence="8">The sequence shown here is derived from an EMBL/GenBank/DDBJ whole genome shotgun (WGS) entry which is preliminary data.</text>
</comment>
<dbReference type="Proteomes" id="UP000029444">
    <property type="component" value="Unassembled WGS sequence"/>
</dbReference>
<comment type="similarity">
    <text evidence="6">Belongs to the RnpA family.</text>
</comment>
<dbReference type="HAMAP" id="MF_00227">
    <property type="entry name" value="RNase_P"/>
    <property type="match status" value="1"/>
</dbReference>
<reference evidence="8 9" key="1">
    <citation type="submission" date="2012-09" db="EMBL/GenBank/DDBJ databases">
        <title>Genome Sequence of alkane-degrading Bacterium Alcanivorax sp. 19-m-6.</title>
        <authorList>
            <person name="Lai Q."/>
            <person name="Shao Z."/>
        </authorList>
    </citation>
    <scope>NUCLEOTIDE SEQUENCE [LARGE SCALE GENOMIC DNA]</scope>
    <source>
        <strain evidence="8 9">19-m-6</strain>
    </source>
</reference>
<evidence type="ECO:0000313" key="8">
    <source>
        <dbReference type="EMBL" id="KGD64103.1"/>
    </source>
</evidence>
<evidence type="ECO:0000256" key="1">
    <source>
        <dbReference type="ARBA" id="ARBA00022694"/>
    </source>
</evidence>
<dbReference type="GO" id="GO:0030677">
    <property type="term" value="C:ribonuclease P complex"/>
    <property type="evidence" value="ECO:0007669"/>
    <property type="project" value="TreeGrafter"/>
</dbReference>
<name>A0A095TP09_9GAMM</name>
<comment type="subunit">
    <text evidence="6">Consists of a catalytic RNA component (M1 or rnpB) and a protein subunit.</text>
</comment>
<keyword evidence="1 6" id="KW-0819">tRNA processing</keyword>
<dbReference type="Gene3D" id="3.30.230.10">
    <property type="match status" value="1"/>
</dbReference>
<dbReference type="NCBIfam" id="TIGR00188">
    <property type="entry name" value="rnpA"/>
    <property type="match status" value="1"/>
</dbReference>
<dbReference type="STRING" id="1177154.Y5S_02643"/>
<dbReference type="SUPFAM" id="SSF54211">
    <property type="entry name" value="Ribosomal protein S5 domain 2-like"/>
    <property type="match status" value="1"/>
</dbReference>
<dbReference type="PATRIC" id="fig|1177154.3.peg.2677"/>
<dbReference type="OrthoDB" id="9796422at2"/>
<dbReference type="GO" id="GO:0004526">
    <property type="term" value="F:ribonuclease P activity"/>
    <property type="evidence" value="ECO:0007669"/>
    <property type="project" value="UniProtKB-UniRule"/>
</dbReference>
<keyword evidence="3 6" id="KW-0255">Endonuclease</keyword>
<dbReference type="EC" id="3.1.26.5" evidence="6 7"/>
<gene>
    <name evidence="6" type="primary">rnpA</name>
    <name evidence="8" type="ORF">Y5S_02643</name>
</gene>
<dbReference type="RefSeq" id="WP_035233627.1">
    <property type="nucleotide sequence ID" value="NZ_ARXV01000011.1"/>
</dbReference>
<evidence type="ECO:0000256" key="2">
    <source>
        <dbReference type="ARBA" id="ARBA00022722"/>
    </source>
</evidence>
<dbReference type="PANTHER" id="PTHR33992:SF1">
    <property type="entry name" value="RIBONUCLEASE P PROTEIN COMPONENT"/>
    <property type="match status" value="1"/>
</dbReference>
<comment type="catalytic activity">
    <reaction evidence="6">
        <text>Endonucleolytic cleavage of RNA, removing 5'-extranucleotides from tRNA precursor.</text>
        <dbReference type="EC" id="3.1.26.5"/>
    </reaction>
</comment>
<keyword evidence="5 6" id="KW-0694">RNA-binding</keyword>
<dbReference type="GO" id="GO:0000049">
    <property type="term" value="F:tRNA binding"/>
    <property type="evidence" value="ECO:0007669"/>
    <property type="project" value="UniProtKB-UniRule"/>
</dbReference>
<dbReference type="AlphaFoldDB" id="A0A095TP09"/>
<evidence type="ECO:0000256" key="7">
    <source>
        <dbReference type="NCBIfam" id="TIGR00188"/>
    </source>
</evidence>
<evidence type="ECO:0000256" key="4">
    <source>
        <dbReference type="ARBA" id="ARBA00022801"/>
    </source>
</evidence>
<dbReference type="InterPro" id="IPR020568">
    <property type="entry name" value="Ribosomal_Su5_D2-typ_SF"/>
</dbReference>
<dbReference type="GO" id="GO:0001682">
    <property type="term" value="P:tRNA 5'-leader removal"/>
    <property type="evidence" value="ECO:0007669"/>
    <property type="project" value="UniProtKB-UniRule"/>
</dbReference>
<proteinExistence type="inferred from homology"/>
<dbReference type="InterPro" id="IPR014721">
    <property type="entry name" value="Ribsml_uS5_D2-typ_fold_subgr"/>
</dbReference>
<keyword evidence="2 6" id="KW-0540">Nuclease</keyword>
<organism evidence="8 9">
    <name type="scientific">Alcanivorax nanhaiticus</name>
    <dbReference type="NCBI Taxonomy" id="1177154"/>
    <lineage>
        <taxon>Bacteria</taxon>
        <taxon>Pseudomonadati</taxon>
        <taxon>Pseudomonadota</taxon>
        <taxon>Gammaproteobacteria</taxon>
        <taxon>Oceanospirillales</taxon>
        <taxon>Alcanivoracaceae</taxon>
        <taxon>Alcanivorax</taxon>
    </lineage>
</organism>
<keyword evidence="4 6" id="KW-0378">Hydrolase</keyword>
<dbReference type="PANTHER" id="PTHR33992">
    <property type="entry name" value="RIBONUCLEASE P PROTEIN COMPONENT"/>
    <property type="match status" value="1"/>
</dbReference>
<dbReference type="EMBL" id="ARXV01000011">
    <property type="protein sequence ID" value="KGD64103.1"/>
    <property type="molecule type" value="Genomic_DNA"/>
</dbReference>
<dbReference type="InterPro" id="IPR000100">
    <property type="entry name" value="RNase_P"/>
</dbReference>
<keyword evidence="9" id="KW-1185">Reference proteome</keyword>
<accession>A0A095TP09</accession>
<sequence length="121" mass="13822">MPDSLAFTRQHRLLTGSQYQTVFDHPKWKVGNAVFLLLATPSEQPLPRLGLVIGRKRAKRAVDRACVKRRAREQFRVRQDQLVGLDIILLVRGRIDHPDSAQVTLQLGQLFDKLLAKCRQA</sequence>
<dbReference type="Pfam" id="PF00825">
    <property type="entry name" value="Ribonuclease_P"/>
    <property type="match status" value="1"/>
</dbReference>
<protein>
    <recommendedName>
        <fullName evidence="6 7">Ribonuclease P protein component</fullName>
        <shortName evidence="6">RNase P protein</shortName>
        <shortName evidence="6">RNaseP protein</shortName>
        <ecNumber evidence="6 7">3.1.26.5</ecNumber>
    </recommendedName>
    <alternativeName>
        <fullName evidence="6">Protein C5</fullName>
    </alternativeName>
</protein>
<evidence type="ECO:0000313" key="9">
    <source>
        <dbReference type="Proteomes" id="UP000029444"/>
    </source>
</evidence>
<evidence type="ECO:0000256" key="6">
    <source>
        <dbReference type="HAMAP-Rule" id="MF_00227"/>
    </source>
</evidence>
<dbReference type="eggNOG" id="COG0594">
    <property type="taxonomic scope" value="Bacteria"/>
</dbReference>
<evidence type="ECO:0000256" key="3">
    <source>
        <dbReference type="ARBA" id="ARBA00022759"/>
    </source>
</evidence>
<dbReference type="GO" id="GO:0042781">
    <property type="term" value="F:3'-tRNA processing endoribonuclease activity"/>
    <property type="evidence" value="ECO:0007669"/>
    <property type="project" value="TreeGrafter"/>
</dbReference>
<evidence type="ECO:0000256" key="5">
    <source>
        <dbReference type="ARBA" id="ARBA00022884"/>
    </source>
</evidence>